<evidence type="ECO:0000256" key="5">
    <source>
        <dbReference type="ARBA" id="ARBA00023136"/>
    </source>
</evidence>
<dbReference type="GO" id="GO:0005886">
    <property type="term" value="C:plasma membrane"/>
    <property type="evidence" value="ECO:0007669"/>
    <property type="project" value="UniProtKB-SubCell"/>
</dbReference>
<dbReference type="GO" id="GO:0022857">
    <property type="term" value="F:transmembrane transporter activity"/>
    <property type="evidence" value="ECO:0007669"/>
    <property type="project" value="TreeGrafter"/>
</dbReference>
<feature type="domain" description="ABC3 transporter permease C-terminal" evidence="8">
    <location>
        <begin position="283"/>
        <end position="397"/>
    </location>
</feature>
<comment type="subcellular location">
    <subcellularLocation>
        <location evidence="1">Cell membrane</location>
        <topology evidence="1">Multi-pass membrane protein</topology>
    </subcellularLocation>
</comment>
<dbReference type="PANTHER" id="PTHR30572:SF4">
    <property type="entry name" value="ABC TRANSPORTER PERMEASE YTRF"/>
    <property type="match status" value="1"/>
</dbReference>
<evidence type="ECO:0000256" key="4">
    <source>
        <dbReference type="ARBA" id="ARBA00022989"/>
    </source>
</evidence>
<keyword evidence="2" id="KW-1003">Cell membrane</keyword>
<dbReference type="Proteomes" id="UP000825123">
    <property type="component" value="Chromosome"/>
</dbReference>
<evidence type="ECO:0000256" key="1">
    <source>
        <dbReference type="ARBA" id="ARBA00004651"/>
    </source>
</evidence>
<dbReference type="InterPro" id="IPR050250">
    <property type="entry name" value="Macrolide_Exporter_MacB"/>
</dbReference>
<dbReference type="PANTHER" id="PTHR30572">
    <property type="entry name" value="MEMBRANE COMPONENT OF TRANSPORTER-RELATED"/>
    <property type="match status" value="1"/>
</dbReference>
<accession>A0A8D5ZD39</accession>
<keyword evidence="3 7" id="KW-0812">Transmembrane</keyword>
<keyword evidence="5 7" id="KW-0472">Membrane</keyword>
<dbReference type="EMBL" id="AP024597">
    <property type="protein sequence ID" value="BCU68893.1"/>
    <property type="molecule type" value="Genomic_DNA"/>
</dbReference>
<dbReference type="GeneID" id="66161942"/>
<evidence type="ECO:0000313" key="9">
    <source>
        <dbReference type="EMBL" id="BCU68893.1"/>
    </source>
</evidence>
<evidence type="ECO:0000256" key="3">
    <source>
        <dbReference type="ARBA" id="ARBA00022692"/>
    </source>
</evidence>
<organism evidence="9 10">
    <name type="scientific">Stygiolobus caldivivus</name>
    <dbReference type="NCBI Taxonomy" id="2824673"/>
    <lineage>
        <taxon>Archaea</taxon>
        <taxon>Thermoproteota</taxon>
        <taxon>Thermoprotei</taxon>
        <taxon>Sulfolobales</taxon>
        <taxon>Sulfolobaceae</taxon>
        <taxon>Stygiolobus</taxon>
    </lineage>
</organism>
<feature type="transmembrane region" description="Helical" evidence="7">
    <location>
        <begin position="329"/>
        <end position="355"/>
    </location>
</feature>
<dbReference type="KEGG" id="csty:KN1_01900"/>
<feature type="transmembrane region" description="Helical" evidence="7">
    <location>
        <begin position="283"/>
        <end position="308"/>
    </location>
</feature>
<dbReference type="AlphaFoldDB" id="A0A8D5ZD39"/>
<keyword evidence="10" id="KW-1185">Reference proteome</keyword>
<evidence type="ECO:0000256" key="6">
    <source>
        <dbReference type="ARBA" id="ARBA00038076"/>
    </source>
</evidence>
<reference evidence="9 10" key="1">
    <citation type="submission" date="2021-04" db="EMBL/GenBank/DDBJ databases">
        <title>Complete genome sequence of Stygiolobus sp. KN-1.</title>
        <authorList>
            <person name="Nakamura K."/>
            <person name="Sakai H."/>
            <person name="Kurosawa N."/>
        </authorList>
    </citation>
    <scope>NUCLEOTIDE SEQUENCE [LARGE SCALE GENOMIC DNA]</scope>
    <source>
        <strain evidence="9 10">KN-1</strain>
    </source>
</reference>
<keyword evidence="4 7" id="KW-1133">Transmembrane helix</keyword>
<feature type="transmembrane region" description="Helical" evidence="7">
    <location>
        <begin position="375"/>
        <end position="395"/>
    </location>
</feature>
<dbReference type="Pfam" id="PF02687">
    <property type="entry name" value="FtsX"/>
    <property type="match status" value="1"/>
</dbReference>
<evidence type="ECO:0000256" key="7">
    <source>
        <dbReference type="SAM" id="Phobius"/>
    </source>
</evidence>
<sequence>MKVRDLLLLAFRSFFSNRVASLLIIVVVAIATGVSVTLVSQTTGLVNAVEQDVLYLGPNTVLVENAGNVNIPNGKEIQLNSTLVGDISKIPHVKEVYPVISVSGKIDISGYNKSVNIVGISNYDILGGYKVVYGKLATPANAGVMLPYSVFKSPSLVGKEAEINISGRIVRLKVTGIINYSTVQLLKFSISSKDVIVPLSILQDSLGLNQYNLVVIKVDDPSYDNYVASYIKTFLGPTVIVQGGGLQGISYAIYYSNLFVVSAQQLAQAYLKSTNINQGLSQFISLIADVISIASITLVLTLSTFSQVKDIGIFRTLGMKRRDVALEKFVEALYGGLIGSAVGIGLSVLLGGYFHVFSSAFTYTPIYSTSTLVEFFILGVLTALLGSVYPIVWVTRLTPVETIRRGEL</sequence>
<proteinExistence type="inferred from homology"/>
<comment type="similarity">
    <text evidence="6">Belongs to the ABC-4 integral membrane protein family.</text>
</comment>
<dbReference type="RefSeq" id="WP_221288850.1">
    <property type="nucleotide sequence ID" value="NZ_AP024597.1"/>
</dbReference>
<protein>
    <recommendedName>
        <fullName evidence="8">ABC3 transporter permease C-terminal domain-containing protein</fullName>
    </recommendedName>
</protein>
<gene>
    <name evidence="9" type="ORF">KN1_01900</name>
</gene>
<evidence type="ECO:0000256" key="2">
    <source>
        <dbReference type="ARBA" id="ARBA00022475"/>
    </source>
</evidence>
<evidence type="ECO:0000259" key="8">
    <source>
        <dbReference type="Pfam" id="PF02687"/>
    </source>
</evidence>
<dbReference type="InterPro" id="IPR003838">
    <property type="entry name" value="ABC3_permease_C"/>
</dbReference>
<evidence type="ECO:0000313" key="10">
    <source>
        <dbReference type="Proteomes" id="UP000825123"/>
    </source>
</evidence>
<name>A0A8D5ZD39_9CREN</name>